<sequence>MHRRLFFAVSTLVFLLASLLSVISSDLHDRALPQGIHANVSMMLDFQSSGMDDAWALRELTNIGDQRKLGIVKVMPDLDGDAAERQVFVAMDATARGRLPVGTSIRRFGNMPDSTVVSDSRLSSASASGQYYLIRGDQSDVGLHDWLNRNGVTVTWGTDSLRDDIRLLVSQLSFMMSMAAALALIATMVLYWMASKVRSRALRVLAGVSTWRIQKDDMMGVLVPSLCAASCIDITAVTAVGVIKGLVFIPYFFRMLLVLEGVMLSGLFVAMLIVGAVSWPSTVMIMRRASGNIGLRRSALAMKSVVFVAVLAVTAPAMSAMASADSSAREQRVWERLSDQVSIALSYNDDPRLDAKVANVLRAMESEGKGALSYTFTPETTGETGTDPVALVTEDWLDLVRVDPKHMKHAIRVSQDRLSTEAKDVVSQLPGWASDSRHGEDMIRQARYYIIDGDTIPVLQGGSDTMLFPKRLTLIVLDDYSGFSDSGFLVPAATTRNIVMTGLQDVRSRLQRAGLAQRAQVRYVAEEQILQSQFSTYFAWLQAAAFVMLIVSFALTVMVHAMVRAALRARHDYPLMLNGILAGRLAEFTILAESGAALAAGAVITMIALHSTGATAALATGALTILAILVSALSHILSVRRMFKAVNTRTL</sequence>
<reference evidence="2 3" key="1">
    <citation type="journal article" date="2019" name="Syst. Appl. Microbiol.">
        <title>Characterization of Bifidobacterium species in feaces of the Egyptian fruit bat: Description of B. vespertilionis sp. nov. and B. rousetti sp. nov.</title>
        <authorList>
            <person name="Modesto M."/>
            <person name="Satti M."/>
            <person name="Watanabe K."/>
            <person name="Puglisi E."/>
            <person name="Morelli L."/>
            <person name="Huang C.-H."/>
            <person name="Liou J.-S."/>
            <person name="Miyashita M."/>
            <person name="Tamura T."/>
            <person name="Saito S."/>
            <person name="Mori K."/>
            <person name="Huang L."/>
            <person name="Sciavilla P."/>
            <person name="Sandri C."/>
            <person name="Spiezio C."/>
            <person name="Vitali F."/>
            <person name="Cavalieri D."/>
            <person name="Perpetuini G."/>
            <person name="Tofalo R."/>
            <person name="Bonetti A."/>
            <person name="Arita M."/>
            <person name="Mattarelli P."/>
        </authorList>
    </citation>
    <scope>NUCLEOTIDE SEQUENCE [LARGE SCALE GENOMIC DNA]</scope>
    <source>
        <strain evidence="2 3">RST27</strain>
    </source>
</reference>
<feature type="transmembrane region" description="Helical" evidence="1">
    <location>
        <begin position="616"/>
        <end position="639"/>
    </location>
</feature>
<evidence type="ECO:0000256" key="1">
    <source>
        <dbReference type="SAM" id="Phobius"/>
    </source>
</evidence>
<evidence type="ECO:0000313" key="3">
    <source>
        <dbReference type="Proteomes" id="UP000326060"/>
    </source>
</evidence>
<name>A0A5M9ZBS2_9BIFI</name>
<evidence type="ECO:0008006" key="4">
    <source>
        <dbReference type="Google" id="ProtNLM"/>
    </source>
</evidence>
<keyword evidence="1" id="KW-0472">Membrane</keyword>
<proteinExistence type="predicted"/>
<evidence type="ECO:0000313" key="2">
    <source>
        <dbReference type="EMBL" id="KAA8816052.1"/>
    </source>
</evidence>
<feature type="transmembrane region" description="Helical" evidence="1">
    <location>
        <begin position="537"/>
        <end position="567"/>
    </location>
</feature>
<dbReference type="Proteomes" id="UP000326060">
    <property type="component" value="Unassembled WGS sequence"/>
</dbReference>
<feature type="transmembrane region" description="Helical" evidence="1">
    <location>
        <begin position="221"/>
        <end position="243"/>
    </location>
</feature>
<dbReference type="EMBL" id="RZJP01000003">
    <property type="protein sequence ID" value="KAA8816052.1"/>
    <property type="molecule type" value="Genomic_DNA"/>
</dbReference>
<feature type="transmembrane region" description="Helical" evidence="1">
    <location>
        <begin position="172"/>
        <end position="193"/>
    </location>
</feature>
<feature type="transmembrane region" description="Helical" evidence="1">
    <location>
        <begin position="255"/>
        <end position="279"/>
    </location>
</feature>
<keyword evidence="1" id="KW-1133">Transmembrane helix</keyword>
<protein>
    <recommendedName>
        <fullName evidence="4">ABC transporter permease</fullName>
    </recommendedName>
</protein>
<gene>
    <name evidence="2" type="ORF">EMB92_08260</name>
</gene>
<organism evidence="2 3">
    <name type="scientific">Bifidobacterium callitrichos</name>
    <dbReference type="NCBI Taxonomy" id="762209"/>
    <lineage>
        <taxon>Bacteria</taxon>
        <taxon>Bacillati</taxon>
        <taxon>Actinomycetota</taxon>
        <taxon>Actinomycetes</taxon>
        <taxon>Bifidobacteriales</taxon>
        <taxon>Bifidobacteriaceae</taxon>
        <taxon>Bifidobacterium</taxon>
    </lineage>
</organism>
<dbReference type="AlphaFoldDB" id="A0A5M9ZBS2"/>
<feature type="transmembrane region" description="Helical" evidence="1">
    <location>
        <begin position="588"/>
        <end position="610"/>
    </location>
</feature>
<keyword evidence="1" id="KW-0812">Transmembrane</keyword>
<accession>A0A5M9ZBS2</accession>
<comment type="caution">
    <text evidence="2">The sequence shown here is derived from an EMBL/GenBank/DDBJ whole genome shotgun (WGS) entry which is preliminary data.</text>
</comment>
<feature type="transmembrane region" description="Helical" evidence="1">
    <location>
        <begin position="300"/>
        <end position="322"/>
    </location>
</feature>